<name>A0A383ATI4_9ZZZZ</name>
<organism evidence="1">
    <name type="scientific">marine metagenome</name>
    <dbReference type="NCBI Taxonomy" id="408172"/>
    <lineage>
        <taxon>unclassified sequences</taxon>
        <taxon>metagenomes</taxon>
        <taxon>ecological metagenomes</taxon>
    </lineage>
</organism>
<dbReference type="InterPro" id="IPR007841">
    <property type="entry name" value="UPF0210"/>
</dbReference>
<feature type="non-terminal residue" evidence="1">
    <location>
        <position position="1"/>
    </location>
</feature>
<dbReference type="EMBL" id="UINC01194394">
    <property type="protein sequence ID" value="SVE10458.1"/>
    <property type="molecule type" value="Genomic_DNA"/>
</dbReference>
<sequence>IRTICYFSDQPSTKDVEKLYSLKKQLETKGFVVQTLRLVSKGKDIQILEENIIDDSIMLGIGTVSFHDASQNRKIFYNSRTSMNVDLTNEVINFNHVEFLFGMMNENPRKMFDFTYVFNNPNNTPYFPAANFKKEGFSIGLQPVDMSEGCTSLDQWLNRMKIAWDEIHSIFKRDRKFLGIDSCTAPLYRGTGSLVGFVERLGYSFSESATTNMWAKITTFIKTENPKPVGLNGLMLPCLEDFELADEYEA</sequence>
<dbReference type="AlphaFoldDB" id="A0A383ATI4"/>
<protein>
    <recommendedName>
        <fullName evidence="2">DUF711 domain-containing protein</fullName>
    </recommendedName>
</protein>
<reference evidence="1" key="1">
    <citation type="submission" date="2018-05" db="EMBL/GenBank/DDBJ databases">
        <authorList>
            <person name="Lanie J.A."/>
            <person name="Ng W.-L."/>
            <person name="Kazmierczak K.M."/>
            <person name="Andrzejewski T.M."/>
            <person name="Davidsen T.M."/>
            <person name="Wayne K.J."/>
            <person name="Tettelin H."/>
            <person name="Glass J.I."/>
            <person name="Rusch D."/>
            <person name="Podicherti R."/>
            <person name="Tsui H.-C.T."/>
            <person name="Winkler M.E."/>
        </authorList>
    </citation>
    <scope>NUCLEOTIDE SEQUENCE</scope>
</reference>
<dbReference type="Gene3D" id="3.20.70.20">
    <property type="match status" value="1"/>
</dbReference>
<feature type="non-terminal residue" evidence="1">
    <location>
        <position position="250"/>
    </location>
</feature>
<dbReference type="Pfam" id="PF05167">
    <property type="entry name" value="DUF711"/>
    <property type="match status" value="1"/>
</dbReference>
<evidence type="ECO:0000313" key="1">
    <source>
        <dbReference type="EMBL" id="SVE10458.1"/>
    </source>
</evidence>
<proteinExistence type="predicted"/>
<evidence type="ECO:0008006" key="2">
    <source>
        <dbReference type="Google" id="ProtNLM"/>
    </source>
</evidence>
<gene>
    <name evidence="1" type="ORF">METZ01_LOCUS463312</name>
</gene>
<dbReference type="SUPFAM" id="SSF51998">
    <property type="entry name" value="PFL-like glycyl radical enzymes"/>
    <property type="match status" value="1"/>
</dbReference>
<accession>A0A383ATI4</accession>